<keyword evidence="2" id="KW-0813">Transport</keyword>
<feature type="domain" description="Tripartite ATP-independent periplasmic transporters DctQ component" evidence="10">
    <location>
        <begin position="29"/>
        <end position="159"/>
    </location>
</feature>
<protein>
    <submittedName>
        <fullName evidence="11">TRAP-type C4-dicarboxylate transport system, small permease component</fullName>
    </submittedName>
</protein>
<comment type="similarity">
    <text evidence="8">Belongs to the TRAP transporter small permease family.</text>
</comment>
<dbReference type="PANTHER" id="PTHR35011">
    <property type="entry name" value="2,3-DIKETO-L-GULONATE TRAP TRANSPORTER SMALL PERMEASE PROTEIN YIAM"/>
    <property type="match status" value="1"/>
</dbReference>
<reference evidence="12" key="1">
    <citation type="submission" date="2016-10" db="EMBL/GenBank/DDBJ databases">
        <authorList>
            <person name="Varghese N."/>
            <person name="Submissions S."/>
        </authorList>
    </citation>
    <scope>NUCLEOTIDE SEQUENCE [LARGE SCALE GENOMIC DNA]</scope>
    <source>
        <strain evidence="12">CGMCC 1.8911</strain>
    </source>
</reference>
<dbReference type="STRING" id="586411.SAMN05216187_11216"/>
<keyword evidence="4" id="KW-0997">Cell inner membrane</keyword>
<dbReference type="EMBL" id="FNFI01000012">
    <property type="protein sequence ID" value="SDK62525.1"/>
    <property type="molecule type" value="Genomic_DNA"/>
</dbReference>
<name>A0A1G9DF53_9STAP</name>
<dbReference type="GO" id="GO:0005886">
    <property type="term" value="C:plasma membrane"/>
    <property type="evidence" value="ECO:0007669"/>
    <property type="project" value="UniProtKB-SubCell"/>
</dbReference>
<evidence type="ECO:0000313" key="11">
    <source>
        <dbReference type="EMBL" id="SDK62525.1"/>
    </source>
</evidence>
<proteinExistence type="inferred from homology"/>
<sequence length="175" mass="19576">METVKKLDKILKFTNRRLAELCGIMLFVIMILLLINVFSREFGYPIDGLSNISVLILISVVYLGLSTTEETNQHAAVELLEHKLNIKNRKILMIVIHIIKLIAIGIFAYAAIGNFGFSLESGEAFTDVVYIPMWPSKLALLLGLIVFEIQIAVNLLKTIFNIQDDDDGPDLTANI</sequence>
<feature type="transmembrane region" description="Helical" evidence="9">
    <location>
        <begin position="21"/>
        <end position="38"/>
    </location>
</feature>
<dbReference type="InterPro" id="IPR055348">
    <property type="entry name" value="DctQ"/>
</dbReference>
<evidence type="ECO:0000256" key="9">
    <source>
        <dbReference type="SAM" id="Phobius"/>
    </source>
</evidence>
<keyword evidence="5 9" id="KW-0812">Transmembrane</keyword>
<dbReference type="PANTHER" id="PTHR35011:SF10">
    <property type="entry name" value="TRAP TRANSPORTER SMALL PERMEASE PROTEIN"/>
    <property type="match status" value="1"/>
</dbReference>
<feature type="transmembrane region" description="Helical" evidence="9">
    <location>
        <begin position="44"/>
        <end position="65"/>
    </location>
</feature>
<dbReference type="InterPro" id="IPR007387">
    <property type="entry name" value="TRAP_DctQ"/>
</dbReference>
<evidence type="ECO:0000259" key="10">
    <source>
        <dbReference type="Pfam" id="PF04290"/>
    </source>
</evidence>
<evidence type="ECO:0000313" key="12">
    <source>
        <dbReference type="Proteomes" id="UP000242700"/>
    </source>
</evidence>
<dbReference type="Proteomes" id="UP000242700">
    <property type="component" value="Unassembled WGS sequence"/>
</dbReference>
<comment type="subcellular location">
    <subcellularLocation>
        <location evidence="1">Cell inner membrane</location>
        <topology evidence="1">Multi-pass membrane protein</topology>
    </subcellularLocation>
</comment>
<dbReference type="GO" id="GO:0015740">
    <property type="term" value="P:C4-dicarboxylate transport"/>
    <property type="evidence" value="ECO:0007669"/>
    <property type="project" value="TreeGrafter"/>
</dbReference>
<keyword evidence="3" id="KW-1003">Cell membrane</keyword>
<organism evidence="11 12">
    <name type="scientific">Jeotgalicoccus aerolatus</name>
    <dbReference type="NCBI Taxonomy" id="709510"/>
    <lineage>
        <taxon>Bacteria</taxon>
        <taxon>Bacillati</taxon>
        <taxon>Bacillota</taxon>
        <taxon>Bacilli</taxon>
        <taxon>Bacillales</taxon>
        <taxon>Staphylococcaceae</taxon>
        <taxon>Jeotgalicoccus</taxon>
    </lineage>
</organism>
<evidence type="ECO:0000256" key="7">
    <source>
        <dbReference type="ARBA" id="ARBA00023136"/>
    </source>
</evidence>
<dbReference type="RefSeq" id="WP_092599346.1">
    <property type="nucleotide sequence ID" value="NZ_FNFI01000012.1"/>
</dbReference>
<feature type="transmembrane region" description="Helical" evidence="9">
    <location>
        <begin position="91"/>
        <end position="112"/>
    </location>
</feature>
<dbReference type="Pfam" id="PF04290">
    <property type="entry name" value="DctQ"/>
    <property type="match status" value="1"/>
</dbReference>
<dbReference type="GO" id="GO:0022857">
    <property type="term" value="F:transmembrane transporter activity"/>
    <property type="evidence" value="ECO:0007669"/>
    <property type="project" value="TreeGrafter"/>
</dbReference>
<evidence type="ECO:0000256" key="2">
    <source>
        <dbReference type="ARBA" id="ARBA00022448"/>
    </source>
</evidence>
<evidence type="ECO:0000256" key="6">
    <source>
        <dbReference type="ARBA" id="ARBA00022989"/>
    </source>
</evidence>
<evidence type="ECO:0000256" key="3">
    <source>
        <dbReference type="ARBA" id="ARBA00022475"/>
    </source>
</evidence>
<evidence type="ECO:0000256" key="1">
    <source>
        <dbReference type="ARBA" id="ARBA00004429"/>
    </source>
</evidence>
<evidence type="ECO:0000256" key="5">
    <source>
        <dbReference type="ARBA" id="ARBA00022692"/>
    </source>
</evidence>
<keyword evidence="7 9" id="KW-0472">Membrane</keyword>
<dbReference type="OrthoDB" id="2989497at2"/>
<keyword evidence="6 9" id="KW-1133">Transmembrane helix</keyword>
<dbReference type="AlphaFoldDB" id="A0A1G9DF53"/>
<accession>A0A1G9DF53</accession>
<evidence type="ECO:0000256" key="8">
    <source>
        <dbReference type="ARBA" id="ARBA00038436"/>
    </source>
</evidence>
<gene>
    <name evidence="11" type="ORF">SAMN05216187_11216</name>
</gene>
<evidence type="ECO:0000256" key="4">
    <source>
        <dbReference type="ARBA" id="ARBA00022519"/>
    </source>
</evidence>